<evidence type="ECO:0000256" key="6">
    <source>
        <dbReference type="ARBA" id="ARBA00023134"/>
    </source>
</evidence>
<dbReference type="PANTHER" id="PTHR19136">
    <property type="entry name" value="MOLYBDENUM COFACTOR GUANYLYLTRANSFERASE"/>
    <property type="match status" value="1"/>
</dbReference>
<evidence type="ECO:0000313" key="9">
    <source>
        <dbReference type="EMBL" id="GGD55434.1"/>
    </source>
</evidence>
<evidence type="ECO:0000256" key="7">
    <source>
        <dbReference type="ARBA" id="ARBA00023150"/>
    </source>
</evidence>
<dbReference type="Gene3D" id="3.90.550.10">
    <property type="entry name" value="Spore Coat Polysaccharide Biosynthesis Protein SpsA, Chain A"/>
    <property type="match status" value="1"/>
</dbReference>
<organism evidence="9 10">
    <name type="scientific">Paenibacillus nasutitermitis</name>
    <dbReference type="NCBI Taxonomy" id="1652958"/>
    <lineage>
        <taxon>Bacteria</taxon>
        <taxon>Bacillati</taxon>
        <taxon>Bacillota</taxon>
        <taxon>Bacilli</taxon>
        <taxon>Bacillales</taxon>
        <taxon>Paenibacillaceae</taxon>
        <taxon>Paenibacillus</taxon>
    </lineage>
</organism>
<gene>
    <name evidence="9" type="ORF">GCM10010911_11390</name>
</gene>
<dbReference type="Proteomes" id="UP000612456">
    <property type="component" value="Unassembled WGS sequence"/>
</dbReference>
<evidence type="ECO:0000313" key="10">
    <source>
        <dbReference type="Proteomes" id="UP000612456"/>
    </source>
</evidence>
<evidence type="ECO:0000256" key="4">
    <source>
        <dbReference type="ARBA" id="ARBA00022741"/>
    </source>
</evidence>
<dbReference type="AlphaFoldDB" id="A0A916YPT6"/>
<keyword evidence="3" id="KW-0479">Metal-binding</keyword>
<dbReference type="GO" id="GO:0046872">
    <property type="term" value="F:metal ion binding"/>
    <property type="evidence" value="ECO:0007669"/>
    <property type="project" value="UniProtKB-KW"/>
</dbReference>
<protein>
    <recommendedName>
        <fullName evidence="8">MobA-like NTP transferase domain-containing protein</fullName>
    </recommendedName>
</protein>
<keyword evidence="2" id="KW-0808">Transferase</keyword>
<reference evidence="9" key="1">
    <citation type="journal article" date="2014" name="Int. J. Syst. Evol. Microbiol.">
        <title>Complete genome sequence of Corynebacterium casei LMG S-19264T (=DSM 44701T), isolated from a smear-ripened cheese.</title>
        <authorList>
            <consortium name="US DOE Joint Genome Institute (JGI-PGF)"/>
            <person name="Walter F."/>
            <person name="Albersmeier A."/>
            <person name="Kalinowski J."/>
            <person name="Ruckert C."/>
        </authorList>
    </citation>
    <scope>NUCLEOTIDE SEQUENCE</scope>
    <source>
        <strain evidence="9">CGMCC 1.15178</strain>
    </source>
</reference>
<dbReference type="GO" id="GO:0006777">
    <property type="term" value="P:Mo-molybdopterin cofactor biosynthetic process"/>
    <property type="evidence" value="ECO:0007669"/>
    <property type="project" value="UniProtKB-KW"/>
</dbReference>
<keyword evidence="10" id="KW-1185">Reference proteome</keyword>
<comment type="caution">
    <text evidence="9">The sequence shown here is derived from an EMBL/GenBank/DDBJ whole genome shotgun (WGS) entry which is preliminary data.</text>
</comment>
<evidence type="ECO:0000259" key="8">
    <source>
        <dbReference type="Pfam" id="PF12804"/>
    </source>
</evidence>
<dbReference type="CDD" id="cd02503">
    <property type="entry name" value="MobA"/>
    <property type="match status" value="1"/>
</dbReference>
<keyword evidence="5" id="KW-0460">Magnesium</keyword>
<keyword evidence="6" id="KW-0342">GTP-binding</keyword>
<dbReference type="RefSeq" id="WP_188989931.1">
    <property type="nucleotide sequence ID" value="NZ_BMHP01000001.1"/>
</dbReference>
<accession>A0A916YPT6</accession>
<dbReference type="InterPro" id="IPR013482">
    <property type="entry name" value="Molybde_CF_guanTrfase"/>
</dbReference>
<evidence type="ECO:0000256" key="5">
    <source>
        <dbReference type="ARBA" id="ARBA00022842"/>
    </source>
</evidence>
<dbReference type="EMBL" id="BMHP01000001">
    <property type="protein sequence ID" value="GGD55434.1"/>
    <property type="molecule type" value="Genomic_DNA"/>
</dbReference>
<proteinExistence type="predicted"/>
<reference evidence="9" key="2">
    <citation type="submission" date="2020-09" db="EMBL/GenBank/DDBJ databases">
        <authorList>
            <person name="Sun Q."/>
            <person name="Zhou Y."/>
        </authorList>
    </citation>
    <scope>NUCLEOTIDE SEQUENCE</scope>
    <source>
        <strain evidence="9">CGMCC 1.15178</strain>
    </source>
</reference>
<dbReference type="SUPFAM" id="SSF53448">
    <property type="entry name" value="Nucleotide-diphospho-sugar transferases"/>
    <property type="match status" value="1"/>
</dbReference>
<name>A0A916YPT6_9BACL</name>
<dbReference type="GO" id="GO:0016779">
    <property type="term" value="F:nucleotidyltransferase activity"/>
    <property type="evidence" value="ECO:0007669"/>
    <property type="project" value="TreeGrafter"/>
</dbReference>
<dbReference type="PANTHER" id="PTHR19136:SF81">
    <property type="entry name" value="MOLYBDENUM COFACTOR GUANYLYLTRANSFERASE"/>
    <property type="match status" value="1"/>
</dbReference>
<keyword evidence="1" id="KW-0963">Cytoplasm</keyword>
<evidence type="ECO:0000256" key="2">
    <source>
        <dbReference type="ARBA" id="ARBA00022679"/>
    </source>
</evidence>
<sequence>MMSGVILAGGLRGRQDGEPIALLPFAGEILLQRQIKELRKVCDDILISVDEPRPFLTAVEADIRIITDFYAGKGLLGGMHAGLSLAKYSSVWIVGCGMPFLSAKAALILRKLQQSGIDAAIPVSGGYRSPLHGVYSKDCAAHIQRLMLNENATPELLMDTLHIAEAAEELFMAAGINPHFTMDLDSVDAYRASAVKRNIQFQ</sequence>
<keyword evidence="7" id="KW-0501">Molybdenum cofactor biosynthesis</keyword>
<feature type="domain" description="MobA-like NTP transferase" evidence="8">
    <location>
        <begin position="4"/>
        <end position="150"/>
    </location>
</feature>
<evidence type="ECO:0000256" key="3">
    <source>
        <dbReference type="ARBA" id="ARBA00022723"/>
    </source>
</evidence>
<dbReference type="InterPro" id="IPR029044">
    <property type="entry name" value="Nucleotide-diphossugar_trans"/>
</dbReference>
<dbReference type="GO" id="GO:0005525">
    <property type="term" value="F:GTP binding"/>
    <property type="evidence" value="ECO:0007669"/>
    <property type="project" value="UniProtKB-KW"/>
</dbReference>
<evidence type="ECO:0000256" key="1">
    <source>
        <dbReference type="ARBA" id="ARBA00022490"/>
    </source>
</evidence>
<dbReference type="Pfam" id="PF12804">
    <property type="entry name" value="NTP_transf_3"/>
    <property type="match status" value="1"/>
</dbReference>
<keyword evidence="4" id="KW-0547">Nucleotide-binding</keyword>
<dbReference type="InterPro" id="IPR025877">
    <property type="entry name" value="MobA-like_NTP_Trfase"/>
</dbReference>